<dbReference type="RefSeq" id="WP_188129565.1">
    <property type="nucleotide sequence ID" value="NZ_FOMS01000001.1"/>
</dbReference>
<reference evidence="1 2" key="1">
    <citation type="submission" date="2016-10" db="EMBL/GenBank/DDBJ databases">
        <authorList>
            <person name="Varghese N."/>
            <person name="Submissions S."/>
        </authorList>
    </citation>
    <scope>NUCLEOTIDE SEQUENCE [LARGE SCALE GENOMIC DNA]</scope>
    <source>
        <strain evidence="2">YIM D21,KCTC 23444,ACCC 10710</strain>
    </source>
</reference>
<proteinExistence type="predicted"/>
<organism evidence="1 2">
    <name type="scientific">Roseivivax sediminis</name>
    <dbReference type="NCBI Taxonomy" id="936889"/>
    <lineage>
        <taxon>Bacteria</taxon>
        <taxon>Pseudomonadati</taxon>
        <taxon>Pseudomonadota</taxon>
        <taxon>Alphaproteobacteria</taxon>
        <taxon>Rhodobacterales</taxon>
        <taxon>Roseobacteraceae</taxon>
        <taxon>Roseivivax</taxon>
    </lineage>
</organism>
<sequence length="57" mass="6557">MIEMDEDYTRVPGLYGAWDVGMLLEAGRRYRIEDGGRTDDGQALFMVFRRQESGAVR</sequence>
<dbReference type="EMBL" id="FOMS01000001">
    <property type="protein sequence ID" value="SFD42905.1"/>
    <property type="molecule type" value="Genomic_DNA"/>
</dbReference>
<gene>
    <name evidence="1" type="ORF">SAMN04515678_10136</name>
</gene>
<evidence type="ECO:0000313" key="1">
    <source>
        <dbReference type="EMBL" id="SFD42905.1"/>
    </source>
</evidence>
<protein>
    <submittedName>
        <fullName evidence="1">Uncharacterized protein</fullName>
    </submittedName>
</protein>
<accession>A0A1I1S8S9</accession>
<evidence type="ECO:0000313" key="2">
    <source>
        <dbReference type="Proteomes" id="UP000325289"/>
    </source>
</evidence>
<name>A0A1I1S8S9_9RHOB</name>
<dbReference type="AlphaFoldDB" id="A0A1I1S8S9"/>
<dbReference type="Proteomes" id="UP000325289">
    <property type="component" value="Unassembled WGS sequence"/>
</dbReference>
<keyword evidence="2" id="KW-1185">Reference proteome</keyword>